<evidence type="ECO:0000256" key="4">
    <source>
        <dbReference type="RuleBase" id="RU003707"/>
    </source>
</evidence>
<keyword evidence="2" id="KW-0443">Lipid metabolism</keyword>
<dbReference type="PROSITE" id="PS00166">
    <property type="entry name" value="ENOYL_COA_HYDRATASE"/>
    <property type="match status" value="1"/>
</dbReference>
<dbReference type="STRING" id="1206085.SAMN05443575_2901"/>
<name>A0A1M5N2U6_9ACTN</name>
<evidence type="ECO:0000256" key="2">
    <source>
        <dbReference type="ARBA" id="ARBA00023098"/>
    </source>
</evidence>
<dbReference type="Proteomes" id="UP000186132">
    <property type="component" value="Unassembled WGS sequence"/>
</dbReference>
<dbReference type="PANTHER" id="PTHR11941:SF169">
    <property type="entry name" value="(7AS)-7A-METHYL-1,5-DIOXO-2,3,5,6,7,7A-HEXAHYDRO-1H-INDENE-CARBOXYL-COA HYDROLASE"/>
    <property type="match status" value="1"/>
</dbReference>
<keyword evidence="3" id="KW-0456">Lyase</keyword>
<dbReference type="GO" id="GO:0016829">
    <property type="term" value="F:lyase activity"/>
    <property type="evidence" value="ECO:0007669"/>
    <property type="project" value="UniProtKB-KW"/>
</dbReference>
<evidence type="ECO:0000313" key="6">
    <source>
        <dbReference type="Proteomes" id="UP000186132"/>
    </source>
</evidence>
<dbReference type="SUPFAM" id="SSF52096">
    <property type="entry name" value="ClpP/crotonase"/>
    <property type="match status" value="1"/>
</dbReference>
<accession>A0A1M5N2U6</accession>
<dbReference type="InterPro" id="IPR018376">
    <property type="entry name" value="Enoyl-CoA_hyd/isom_CS"/>
</dbReference>
<evidence type="ECO:0000256" key="3">
    <source>
        <dbReference type="ARBA" id="ARBA00023239"/>
    </source>
</evidence>
<dbReference type="InterPro" id="IPR001753">
    <property type="entry name" value="Enoyl-CoA_hydra/iso"/>
</dbReference>
<organism evidence="5 6">
    <name type="scientific">Jatrophihabitans endophyticus</name>
    <dbReference type="NCBI Taxonomy" id="1206085"/>
    <lineage>
        <taxon>Bacteria</taxon>
        <taxon>Bacillati</taxon>
        <taxon>Actinomycetota</taxon>
        <taxon>Actinomycetes</taxon>
        <taxon>Jatrophihabitantales</taxon>
        <taxon>Jatrophihabitantaceae</taxon>
        <taxon>Jatrophihabitans</taxon>
    </lineage>
</organism>
<sequence length="272" mass="29081">MDTTDTTTTFEVDPAAGLRVEHTTDRATITLARPDRLNCQSPVMWDELTRVRTQLPATVRVVVLRGEGRAFSAGLDRELVSPDHPQGLLRIPRLPREEATGLIEGWQRAFDWTSRPDLVSVAAVQGHAIGGGFQLALGADIRIVADDVQFCMAEPMLGIVPDLGGTKRLVDLIGYSRAAELCLTGRRVGAEEALRVGLASASVPVAELDAAVEQTVTALLAIGRDASAETKALLRAAASRTQDEQQAAEREAQYRRLRALAGLLGEDGPGGA</sequence>
<dbReference type="InterPro" id="IPR029045">
    <property type="entry name" value="ClpP/crotonase-like_dom_sf"/>
</dbReference>
<comment type="similarity">
    <text evidence="1 4">Belongs to the enoyl-CoA hydratase/isomerase family.</text>
</comment>
<dbReference type="EMBL" id="FQVU01000003">
    <property type="protein sequence ID" value="SHG83916.1"/>
    <property type="molecule type" value="Genomic_DNA"/>
</dbReference>
<dbReference type="AlphaFoldDB" id="A0A1M5N2U6"/>
<proteinExistence type="inferred from homology"/>
<dbReference type="Pfam" id="PF00378">
    <property type="entry name" value="ECH_1"/>
    <property type="match status" value="1"/>
</dbReference>
<dbReference type="PANTHER" id="PTHR11941">
    <property type="entry name" value="ENOYL-COA HYDRATASE-RELATED"/>
    <property type="match status" value="1"/>
</dbReference>
<evidence type="ECO:0000313" key="5">
    <source>
        <dbReference type="EMBL" id="SHG83916.1"/>
    </source>
</evidence>
<gene>
    <name evidence="5" type="ORF">SAMN05443575_2901</name>
</gene>
<dbReference type="RefSeq" id="WP_084181046.1">
    <property type="nucleotide sequence ID" value="NZ_FQVU01000003.1"/>
</dbReference>
<keyword evidence="6" id="KW-1185">Reference proteome</keyword>
<dbReference type="GO" id="GO:0006635">
    <property type="term" value="P:fatty acid beta-oxidation"/>
    <property type="evidence" value="ECO:0007669"/>
    <property type="project" value="TreeGrafter"/>
</dbReference>
<reference evidence="5 6" key="1">
    <citation type="submission" date="2016-11" db="EMBL/GenBank/DDBJ databases">
        <authorList>
            <person name="Jaros S."/>
            <person name="Januszkiewicz K."/>
            <person name="Wedrychowicz H."/>
        </authorList>
    </citation>
    <scope>NUCLEOTIDE SEQUENCE [LARGE SCALE GENOMIC DNA]</scope>
    <source>
        <strain evidence="5 6">DSM 45627</strain>
    </source>
</reference>
<protein>
    <submittedName>
        <fullName evidence="5">Enoyl-CoA hydratase/carnithine racemase</fullName>
    </submittedName>
</protein>
<dbReference type="Gene3D" id="3.90.226.10">
    <property type="entry name" value="2-enoyl-CoA Hydratase, Chain A, domain 1"/>
    <property type="match status" value="1"/>
</dbReference>
<evidence type="ECO:0000256" key="1">
    <source>
        <dbReference type="ARBA" id="ARBA00005254"/>
    </source>
</evidence>
<dbReference type="CDD" id="cd06558">
    <property type="entry name" value="crotonase-like"/>
    <property type="match status" value="1"/>
</dbReference>